<keyword evidence="3" id="KW-1185">Reference proteome</keyword>
<feature type="region of interest" description="Disordered" evidence="1">
    <location>
        <begin position="1"/>
        <end position="25"/>
    </location>
</feature>
<feature type="compositionally biased region" description="Basic residues" evidence="1">
    <location>
        <begin position="15"/>
        <end position="25"/>
    </location>
</feature>
<dbReference type="PANTHER" id="PTHR36138">
    <property type="entry name" value="EXPRESSED PROTEIN-RELATED"/>
    <property type="match status" value="1"/>
</dbReference>
<dbReference type="Proteomes" id="UP000026961">
    <property type="component" value="Chromosome 11"/>
</dbReference>
<accession>A0A0E0BLK0</accession>
<sequence length="170" mass="19218">MAAGSSPSPAMAGGKKNKKTTVGRKVRMTQEEIDSYINYQTIRMPDEIFPIVSKERLACTDLSDKGDLPVPMDQIDDYVAKIFREINQIEDQFMKHRDGILNQYYRKGYAMRKATDDDDDDEKEEEEETSPADAQEEDAAGDEQARAPNPGRRRFRPGVSIKAGKVNKLN</sequence>
<evidence type="ECO:0000313" key="3">
    <source>
        <dbReference type="Proteomes" id="UP000026961"/>
    </source>
</evidence>
<dbReference type="HOGENOM" id="CLU_099610_1_0_1"/>
<feature type="compositionally biased region" description="Low complexity" evidence="1">
    <location>
        <begin position="1"/>
        <end position="14"/>
    </location>
</feature>
<evidence type="ECO:0000313" key="2">
    <source>
        <dbReference type="EnsemblPlants" id="OGLUM11G20280.1"/>
    </source>
</evidence>
<reference evidence="2" key="1">
    <citation type="submission" date="2015-04" db="UniProtKB">
        <authorList>
            <consortium name="EnsemblPlants"/>
        </authorList>
    </citation>
    <scope>IDENTIFICATION</scope>
</reference>
<reference evidence="2" key="2">
    <citation type="submission" date="2018-05" db="EMBL/GenBank/DDBJ databases">
        <title>OgluRS3 (Oryza glumaepatula Reference Sequence Version 3).</title>
        <authorList>
            <person name="Zhang J."/>
            <person name="Kudrna D."/>
            <person name="Lee S."/>
            <person name="Talag J."/>
            <person name="Welchert J."/>
            <person name="Wing R.A."/>
        </authorList>
    </citation>
    <scope>NUCLEOTIDE SEQUENCE [LARGE SCALE GENOMIC DNA]</scope>
</reference>
<feature type="region of interest" description="Disordered" evidence="1">
    <location>
        <begin position="112"/>
        <end position="170"/>
    </location>
</feature>
<dbReference type="eggNOG" id="ENOG502R3NW">
    <property type="taxonomic scope" value="Eukaryota"/>
</dbReference>
<dbReference type="EnsemblPlants" id="OGLUM11G20280.1">
    <property type="protein sequence ID" value="OGLUM11G20280.1"/>
    <property type="gene ID" value="OGLUM11G20280"/>
</dbReference>
<organism evidence="2">
    <name type="scientific">Oryza glumipatula</name>
    <dbReference type="NCBI Taxonomy" id="40148"/>
    <lineage>
        <taxon>Eukaryota</taxon>
        <taxon>Viridiplantae</taxon>
        <taxon>Streptophyta</taxon>
        <taxon>Embryophyta</taxon>
        <taxon>Tracheophyta</taxon>
        <taxon>Spermatophyta</taxon>
        <taxon>Magnoliopsida</taxon>
        <taxon>Liliopsida</taxon>
        <taxon>Poales</taxon>
        <taxon>Poaceae</taxon>
        <taxon>BOP clade</taxon>
        <taxon>Oryzoideae</taxon>
        <taxon>Oryzeae</taxon>
        <taxon>Oryzinae</taxon>
        <taxon>Oryza</taxon>
    </lineage>
</organism>
<dbReference type="Gramene" id="OGLUM11G20280.1">
    <property type="protein sequence ID" value="OGLUM11G20280.1"/>
    <property type="gene ID" value="OGLUM11G20280"/>
</dbReference>
<dbReference type="PANTHER" id="PTHR36138:SF12">
    <property type="entry name" value="OS11G0638500 PROTEIN"/>
    <property type="match status" value="1"/>
</dbReference>
<evidence type="ECO:0000256" key="1">
    <source>
        <dbReference type="SAM" id="MobiDB-lite"/>
    </source>
</evidence>
<name>A0A0E0BLK0_9ORYZ</name>
<protein>
    <submittedName>
        <fullName evidence="2">Uncharacterized protein</fullName>
    </submittedName>
</protein>
<proteinExistence type="predicted"/>
<dbReference type="AlphaFoldDB" id="A0A0E0BLK0"/>
<feature type="compositionally biased region" description="Acidic residues" evidence="1">
    <location>
        <begin position="116"/>
        <end position="141"/>
    </location>
</feature>